<keyword evidence="1" id="KW-0732">Signal</keyword>
<dbReference type="Pfam" id="PF07027">
    <property type="entry name" value="DUF1318"/>
    <property type="match status" value="1"/>
</dbReference>
<evidence type="ECO:0008006" key="4">
    <source>
        <dbReference type="Google" id="ProtNLM"/>
    </source>
</evidence>
<dbReference type="EMBL" id="BSNJ01000008">
    <property type="protein sequence ID" value="GLQ22000.1"/>
    <property type="molecule type" value="Genomic_DNA"/>
</dbReference>
<protein>
    <recommendedName>
        <fullName evidence="4">DUF1318 domain-containing protein</fullName>
    </recommendedName>
</protein>
<reference evidence="2" key="2">
    <citation type="submission" date="2023-01" db="EMBL/GenBank/DDBJ databases">
        <title>Draft genome sequence of Algimonas porphyrae strain NBRC 108216.</title>
        <authorList>
            <person name="Sun Q."/>
            <person name="Mori K."/>
        </authorList>
    </citation>
    <scope>NUCLEOTIDE SEQUENCE</scope>
    <source>
        <strain evidence="2">NBRC 108216</strain>
    </source>
</reference>
<sequence length="125" mass="13149">MKKLIIAGLAASGLLVGGAVALHGTGTNVAEARMNAKSIVDAAKARGEVGEQIDGYLGIIAADASREVRAAVNEINIGRKQVYTRLAREQNVRIEVVARLTGEKQIAKAGPGEMVLGEDGQWTRK</sequence>
<name>A0ABQ5V4J7_9PROT</name>
<evidence type="ECO:0000256" key="1">
    <source>
        <dbReference type="SAM" id="SignalP"/>
    </source>
</evidence>
<feature type="chain" id="PRO_5047522187" description="DUF1318 domain-containing protein" evidence="1">
    <location>
        <begin position="22"/>
        <end position="125"/>
    </location>
</feature>
<keyword evidence="3" id="KW-1185">Reference proteome</keyword>
<gene>
    <name evidence="2" type="ORF">GCM10007854_29550</name>
</gene>
<proteinExistence type="predicted"/>
<reference evidence="2" key="1">
    <citation type="journal article" date="2014" name="Int. J. Syst. Evol. Microbiol.">
        <title>Complete genome of a new Firmicutes species belonging to the dominant human colonic microbiota ('Ruminococcus bicirculans') reveals two chromosomes and a selective capacity to utilize plant glucans.</title>
        <authorList>
            <consortium name="NISC Comparative Sequencing Program"/>
            <person name="Wegmann U."/>
            <person name="Louis P."/>
            <person name="Goesmann A."/>
            <person name="Henrissat B."/>
            <person name="Duncan S.H."/>
            <person name="Flint H.J."/>
        </authorList>
    </citation>
    <scope>NUCLEOTIDE SEQUENCE</scope>
    <source>
        <strain evidence="2">NBRC 108216</strain>
    </source>
</reference>
<dbReference type="RefSeq" id="WP_284374140.1">
    <property type="nucleotide sequence ID" value="NZ_BSNJ01000008.1"/>
</dbReference>
<evidence type="ECO:0000313" key="2">
    <source>
        <dbReference type="EMBL" id="GLQ22000.1"/>
    </source>
</evidence>
<organism evidence="2 3">
    <name type="scientific">Algimonas porphyrae</name>
    <dbReference type="NCBI Taxonomy" id="1128113"/>
    <lineage>
        <taxon>Bacteria</taxon>
        <taxon>Pseudomonadati</taxon>
        <taxon>Pseudomonadota</taxon>
        <taxon>Alphaproteobacteria</taxon>
        <taxon>Maricaulales</taxon>
        <taxon>Robiginitomaculaceae</taxon>
        <taxon>Algimonas</taxon>
    </lineage>
</organism>
<dbReference type="InterPro" id="IPR008309">
    <property type="entry name" value="YdbL"/>
</dbReference>
<accession>A0ABQ5V4J7</accession>
<dbReference type="Proteomes" id="UP001161390">
    <property type="component" value="Unassembled WGS sequence"/>
</dbReference>
<feature type="signal peptide" evidence="1">
    <location>
        <begin position="1"/>
        <end position="21"/>
    </location>
</feature>
<comment type="caution">
    <text evidence="2">The sequence shown here is derived from an EMBL/GenBank/DDBJ whole genome shotgun (WGS) entry which is preliminary data.</text>
</comment>
<evidence type="ECO:0000313" key="3">
    <source>
        <dbReference type="Proteomes" id="UP001161390"/>
    </source>
</evidence>